<dbReference type="EMBL" id="AODH01000049">
    <property type="protein sequence ID" value="EUJ36052.1"/>
    <property type="molecule type" value="Genomic_DNA"/>
</dbReference>
<organism evidence="2 3">
    <name type="scientific">Brochothrix campestris FSL F6-1037</name>
    <dbReference type="NCBI Taxonomy" id="1265861"/>
    <lineage>
        <taxon>Bacteria</taxon>
        <taxon>Bacillati</taxon>
        <taxon>Bacillota</taxon>
        <taxon>Bacilli</taxon>
        <taxon>Bacillales</taxon>
        <taxon>Listeriaceae</taxon>
        <taxon>Brochothrix</taxon>
    </lineage>
</organism>
<reference evidence="2 3" key="1">
    <citation type="submission" date="2012-12" db="EMBL/GenBank/DDBJ databases">
        <title>Novel taxa of Listeriaceae from agricultural environments in the United States.</title>
        <authorList>
            <person name="den Bakker H.C."/>
            <person name="Allred A."/>
            <person name="Warchocki S."/>
            <person name="Wright E.M."/>
            <person name="Burrell A."/>
            <person name="Nightingale K.K."/>
            <person name="Kephart D."/>
            <person name="Wiedmann M."/>
        </authorList>
    </citation>
    <scope>NUCLEOTIDE SEQUENCE [LARGE SCALE GENOMIC DNA]</scope>
    <source>
        <strain evidence="2 3">FSL F6-1037</strain>
    </source>
</reference>
<dbReference type="RefSeq" id="WP_051457042.1">
    <property type="nucleotide sequence ID" value="NZ_AODH01000049.1"/>
</dbReference>
<comment type="caution">
    <text evidence="2">The sequence shown here is derived from an EMBL/GenBank/DDBJ whole genome shotgun (WGS) entry which is preliminary data.</text>
</comment>
<evidence type="ECO:0000256" key="1">
    <source>
        <dbReference type="SAM" id="SignalP"/>
    </source>
</evidence>
<proteinExistence type="predicted"/>
<evidence type="ECO:0000313" key="2">
    <source>
        <dbReference type="EMBL" id="EUJ36052.1"/>
    </source>
</evidence>
<sequence>MKLFNKILPHWSISVALVALMIASSSIIATTNISAITVQAATEGTTHQGMMEAPKVGKSAIVNEIVKVDIIDSKGSVTSLSAIKGITLAQAFKNANFQLPLSEDLTVSLDTIVTADMTVMLKAYQEKVETKKNRICNN</sequence>
<gene>
    <name evidence="2" type="ORF">BCAMP_11150</name>
</gene>
<dbReference type="STRING" id="1265861.BCAMP_11150"/>
<feature type="signal peptide" evidence="1">
    <location>
        <begin position="1"/>
        <end position="29"/>
    </location>
</feature>
<dbReference type="AlphaFoldDB" id="W7CGJ9"/>
<name>W7CGJ9_9LIST</name>
<keyword evidence="3" id="KW-1185">Reference proteome</keyword>
<dbReference type="Proteomes" id="UP000019243">
    <property type="component" value="Unassembled WGS sequence"/>
</dbReference>
<accession>W7CGJ9</accession>
<keyword evidence="1" id="KW-0732">Signal</keyword>
<evidence type="ECO:0000313" key="3">
    <source>
        <dbReference type="Proteomes" id="UP000019243"/>
    </source>
</evidence>
<feature type="chain" id="PRO_5038827427" evidence="1">
    <location>
        <begin position="30"/>
        <end position="138"/>
    </location>
</feature>
<protein>
    <submittedName>
        <fullName evidence="2">Uncharacterized protein</fullName>
    </submittedName>
</protein>